<dbReference type="InterPro" id="IPR050093">
    <property type="entry name" value="ABC_SmlMolc_Importer"/>
</dbReference>
<dbReference type="PANTHER" id="PTHR42781">
    <property type="entry name" value="SPERMIDINE/PUTRESCINE IMPORT ATP-BINDING PROTEIN POTA"/>
    <property type="match status" value="1"/>
</dbReference>
<evidence type="ECO:0000256" key="3">
    <source>
        <dbReference type="ARBA" id="ARBA00038781"/>
    </source>
</evidence>
<dbReference type="PANTHER" id="PTHR42781:SF4">
    <property type="entry name" value="SPERMIDINE_PUTRESCINE IMPORT ATP-BINDING PROTEIN POTA"/>
    <property type="match status" value="1"/>
</dbReference>
<dbReference type="GO" id="GO:0016887">
    <property type="term" value="F:ATP hydrolysis activity"/>
    <property type="evidence" value="ECO:0007669"/>
    <property type="project" value="InterPro"/>
</dbReference>
<evidence type="ECO:0000256" key="4">
    <source>
        <dbReference type="ARBA" id="ARBA00039025"/>
    </source>
</evidence>
<dbReference type="Gene3D" id="3.40.50.300">
    <property type="entry name" value="P-loop containing nucleotide triphosphate hydrolases"/>
    <property type="match status" value="1"/>
</dbReference>
<keyword evidence="8" id="KW-0067">ATP-binding</keyword>
<dbReference type="GO" id="GO:1901238">
    <property type="term" value="F:ABC-type tungstate transporter activity"/>
    <property type="evidence" value="ECO:0007669"/>
    <property type="project" value="UniProtKB-EC"/>
</dbReference>
<dbReference type="InterPro" id="IPR003439">
    <property type="entry name" value="ABC_transporter-like_ATP-bd"/>
</dbReference>
<comment type="catalytic activity">
    <reaction evidence="6">
        <text>tungstate(in) + ATP + H2O = tungstate(out) + ADP + phosphate + H(+)</text>
        <dbReference type="Rhea" id="RHEA:35027"/>
        <dbReference type="ChEBI" id="CHEBI:15377"/>
        <dbReference type="ChEBI" id="CHEBI:15378"/>
        <dbReference type="ChEBI" id="CHEBI:30616"/>
        <dbReference type="ChEBI" id="CHEBI:43474"/>
        <dbReference type="ChEBI" id="CHEBI:46502"/>
        <dbReference type="ChEBI" id="CHEBI:456216"/>
        <dbReference type="EC" id="7.3.2.6"/>
    </reaction>
</comment>
<organism evidence="8">
    <name type="scientific">Ignisphaera aggregans</name>
    <dbReference type="NCBI Taxonomy" id="334771"/>
    <lineage>
        <taxon>Archaea</taxon>
        <taxon>Thermoproteota</taxon>
        <taxon>Thermoprotei</taxon>
        <taxon>Desulfurococcales</taxon>
        <taxon>Desulfurococcaceae</taxon>
        <taxon>Ignisphaera</taxon>
    </lineage>
</organism>
<dbReference type="AlphaFoldDB" id="A0A7J3QEW9"/>
<dbReference type="EC" id="7.3.2.6" evidence="4"/>
<dbReference type="InterPro" id="IPR027417">
    <property type="entry name" value="P-loop_NTPase"/>
</dbReference>
<evidence type="ECO:0000256" key="6">
    <source>
        <dbReference type="ARBA" id="ARBA00047936"/>
    </source>
</evidence>
<evidence type="ECO:0000256" key="2">
    <source>
        <dbReference type="ARBA" id="ARBA00038307"/>
    </source>
</evidence>
<dbReference type="GO" id="GO:0005524">
    <property type="term" value="F:ATP binding"/>
    <property type="evidence" value="ECO:0007669"/>
    <property type="project" value="UniProtKB-KW"/>
</dbReference>
<keyword evidence="8" id="KW-0547">Nucleotide-binding</keyword>
<feature type="domain" description="ABC transporter" evidence="7">
    <location>
        <begin position="4"/>
        <end position="53"/>
    </location>
</feature>
<name>A0A7J3QEW9_9CREN</name>
<evidence type="ECO:0000259" key="7">
    <source>
        <dbReference type="Pfam" id="PF00005"/>
    </source>
</evidence>
<evidence type="ECO:0000256" key="5">
    <source>
        <dbReference type="ARBA" id="ARBA00041133"/>
    </source>
</evidence>
<evidence type="ECO:0000256" key="1">
    <source>
        <dbReference type="ARBA" id="ARBA00022448"/>
    </source>
</evidence>
<proteinExistence type="inferred from homology"/>
<comment type="subunit">
    <text evidence="3">The complex is composed of two ATP-binding proteins (WtpC), two transmembrane proteins (WtpB) and a solute-binding protein (WtpA).</text>
</comment>
<comment type="caution">
    <text evidence="8">The sequence shown here is derived from an EMBL/GenBank/DDBJ whole genome shotgun (WGS) entry which is preliminary data.</text>
</comment>
<reference evidence="8" key="1">
    <citation type="journal article" date="2020" name="mSystems">
        <title>Genome- and Community-Level Interaction Insights into Carbon Utilization and Element Cycling Functions of Hydrothermarchaeota in Hydrothermal Sediment.</title>
        <authorList>
            <person name="Zhou Z."/>
            <person name="Liu Y."/>
            <person name="Xu W."/>
            <person name="Pan J."/>
            <person name="Luo Z.H."/>
            <person name="Li M."/>
        </authorList>
    </citation>
    <scope>NUCLEOTIDE SEQUENCE [LARGE SCALE GENOMIC DNA]</scope>
    <source>
        <strain evidence="8">SpSt-721</strain>
    </source>
</reference>
<evidence type="ECO:0000313" key="8">
    <source>
        <dbReference type="EMBL" id="HGV66674.1"/>
    </source>
</evidence>
<dbReference type="SUPFAM" id="SSF52540">
    <property type="entry name" value="P-loop containing nucleoside triphosphate hydrolases"/>
    <property type="match status" value="1"/>
</dbReference>
<gene>
    <name evidence="8" type="ORF">ENV02_02505</name>
</gene>
<protein>
    <recommendedName>
        <fullName evidence="5">Molybdate/tungstate import ATP-binding protein WtpC</fullName>
        <ecNumber evidence="4">7.3.2.6</ecNumber>
    </recommendedName>
</protein>
<dbReference type="EMBL" id="DTET01000120">
    <property type="protein sequence ID" value="HGV66674.1"/>
    <property type="molecule type" value="Genomic_DNA"/>
</dbReference>
<keyword evidence="1" id="KW-0813">Transport</keyword>
<dbReference type="Pfam" id="PF00005">
    <property type="entry name" value="ABC_tran"/>
    <property type="match status" value="1"/>
</dbReference>
<sequence>MDVEDRVSRYLEIVDLLKLKDFYPHQLSGGRKRLLMFAMVLVRESKILLLDESFYNIDDAHRESLEFFIKFSLSNSNTTLVMATHDKKILL</sequence>
<accession>A0A7J3QEW9</accession>
<comment type="similarity">
    <text evidence="2">Belongs to the ABC transporter superfamily. Sulfate/tungstate importer (TC 3.A.1.6) family.</text>
</comment>